<comment type="similarity">
    <text evidence="2">Belongs to the sodium:solute symporter (SSF) (TC 2.A.21) family.</text>
</comment>
<keyword evidence="3" id="KW-0813">Transport</keyword>
<evidence type="ECO:0000256" key="13">
    <source>
        <dbReference type="SAM" id="Phobius"/>
    </source>
</evidence>
<feature type="transmembrane region" description="Helical" evidence="13">
    <location>
        <begin position="178"/>
        <end position="199"/>
    </location>
</feature>
<dbReference type="HOGENOM" id="CLU_009319_0_0_10"/>
<evidence type="ECO:0000256" key="8">
    <source>
        <dbReference type="ARBA" id="ARBA00023053"/>
    </source>
</evidence>
<keyword evidence="8" id="KW-0915">Sodium</keyword>
<dbReference type="Pfam" id="PF00474">
    <property type="entry name" value="SSF"/>
    <property type="match status" value="1"/>
</dbReference>
<dbReference type="Gene3D" id="1.20.1730.10">
    <property type="entry name" value="Sodium/glucose cotransporter"/>
    <property type="match status" value="1"/>
</dbReference>
<evidence type="ECO:0000313" key="15">
    <source>
        <dbReference type="EMBL" id="ACE06292.1"/>
    </source>
</evidence>
<sequence>MIDILIFIIFLLLNFVIGLKYRGKKQSFKEYAIGNKDFSTATLTATIVATWASGSMFFSDLEQTYSQGLYLIIAVVIGGSLGLLITGYVIAPRMGTFLNHVSMADAMSSIYGKGIQVIAATSTVLMDIGYIAIQFKVISKILAALFDYHGPEVIIIAAAIITIYSAFGGIKSVSFTDVIQFITFGTLLPVLALVIWHHIPDTNQVIHTLTTNPNFSFKQVVRWSPQFMSTLVFMCYSMTPSLPPMLFQRMAMARDIRQVKRSIAYATGLLLLIELFIIWIAILLLTDNPNLTTSQVVSYLIEQHTYAGLKGFLGVGIIALAMSSADSALNSCAVLVANDILPPLKITKQASVRAAAIATFIIGFFAVLLTLSIQNILQILLFSANFYLPILTIPMLLTIFGFRTSKRVIFIGIGAGFIMTAFLLVYFKNINSFLPGMFANFAFLLGSHYILGEKGGWTKQTTQMELMNMPDTYPITWKDRWNKLKSIKPLVYLEKNLPNKEYYYPLLAFYLLTATYVSLYNVPHVIEQQYLTFYRSIQYSILVITTGLLAFPIWPAPLKNKRLLAWLWPLVIFYTLFFVGGMVMIISGFQPNQVLIFMLNLVMTVLLTYWPLAITLAITGLIAATLIFKWVFGGVVLPNQATPISFQFSYGLLLFSSLLIALFRFKQANKDLADKHAYLRSTHHETTQSLLKARRYEERFVKALNTEGVEELNKVVTLGRELEIQSKTIDTKLLPEAFKSAFITWQEQLAAAAQYLKILSHRTSAYLRLEVETAPIASIIQQAIGLLQFQEIEKIPQVNLQNYSKTEELEADLVKIKQLIVNAILYAQDMRQASSKPIILRIEDTVLSYPINGVGENMKRIHAVCFTVTTTDKVTPAEPVYLGNVDQANLWISQVRENLMLGTNQRIIEAHYGYLSLSTQGVVTTQVYVIPRQVREVRPKEMDIAQMDVDEFQPISDENYPGAAEQEAAFLEAVKSKTTADLKLVDKALKIIKKYHGPVKRKSGEPFYLHPVTVASIVLEYTQDADTIIAALLHDLVEDTAFSLPQVGLMFNTRIQRIVDGVTHLYSNFNTLHKIKLAAHENIKKLLDVEDKGVLYVKLADRLHNMRTIEGHSSLVKQKQIAEETLQFFVPVAQYLGLKQVMDELKKRSLEVLNKQ</sequence>
<evidence type="ECO:0000256" key="9">
    <source>
        <dbReference type="ARBA" id="ARBA00023065"/>
    </source>
</evidence>
<feature type="transmembrane region" description="Helical" evidence="13">
    <location>
        <begin position="408"/>
        <end position="427"/>
    </location>
</feature>
<protein>
    <recommendedName>
        <fullName evidence="14">HD/PDEase domain-containing protein</fullName>
    </recommendedName>
</protein>
<dbReference type="InterPro" id="IPR003607">
    <property type="entry name" value="HD/PDEase_dom"/>
</dbReference>
<feature type="transmembrane region" description="Helical" evidence="13">
    <location>
        <begin position="312"/>
        <end position="338"/>
    </location>
</feature>
<feature type="transmembrane region" description="Helical" evidence="13">
    <location>
        <begin position="566"/>
        <end position="589"/>
    </location>
</feature>
<feature type="transmembrane region" description="Helical" evidence="13">
    <location>
        <begin position="6"/>
        <end position="21"/>
    </location>
</feature>
<keyword evidence="6" id="KW-0769">Symport</keyword>
<evidence type="ECO:0000256" key="12">
    <source>
        <dbReference type="ARBA" id="ARBA00033708"/>
    </source>
</evidence>
<dbReference type="PANTHER" id="PTHR48086:SF3">
    <property type="entry name" value="SODIUM_PROLINE SYMPORTER"/>
    <property type="match status" value="1"/>
</dbReference>
<feature type="transmembrane region" description="Helical" evidence="13">
    <location>
        <begin position="350"/>
        <end position="373"/>
    </location>
</feature>
<evidence type="ECO:0000259" key="14">
    <source>
        <dbReference type="SMART" id="SM00471"/>
    </source>
</evidence>
<dbReference type="AlphaFoldDB" id="B3ESU0"/>
<evidence type="ECO:0000256" key="5">
    <source>
        <dbReference type="ARBA" id="ARBA00022692"/>
    </source>
</evidence>
<keyword evidence="9" id="KW-0406">Ion transport</keyword>
<dbReference type="EMBL" id="CP001102">
    <property type="protein sequence ID" value="ACE06292.1"/>
    <property type="molecule type" value="Genomic_DNA"/>
</dbReference>
<dbReference type="eggNOG" id="COG0317">
    <property type="taxonomic scope" value="Bacteria"/>
</dbReference>
<keyword evidence="4" id="KW-1003">Cell membrane</keyword>
<feature type="transmembrane region" description="Helical" evidence="13">
    <location>
        <begin position="609"/>
        <end position="632"/>
    </location>
</feature>
<feature type="domain" description="HD/PDEase" evidence="14">
    <location>
        <begin position="1003"/>
        <end position="1115"/>
    </location>
</feature>
<evidence type="ECO:0000256" key="4">
    <source>
        <dbReference type="ARBA" id="ARBA00022475"/>
    </source>
</evidence>
<dbReference type="InterPro" id="IPR001734">
    <property type="entry name" value="Na/solute_symporter"/>
</dbReference>
<accession>B3ESU0</accession>
<dbReference type="PANTHER" id="PTHR48086">
    <property type="entry name" value="SODIUM/PROLINE SYMPORTER-RELATED"/>
    <property type="match status" value="1"/>
</dbReference>
<dbReference type="InterPro" id="IPR050277">
    <property type="entry name" value="Sodium:Solute_Symporter"/>
</dbReference>
<feature type="transmembrane region" description="Helical" evidence="13">
    <location>
        <begin position="263"/>
        <end position="285"/>
    </location>
</feature>
<dbReference type="KEGG" id="aas:Aasi_0927"/>
<proteinExistence type="inferred from homology"/>
<dbReference type="SUPFAM" id="SSF109604">
    <property type="entry name" value="HD-domain/PDEase-like"/>
    <property type="match status" value="1"/>
</dbReference>
<dbReference type="eggNOG" id="COG0591">
    <property type="taxonomic scope" value="Bacteria"/>
</dbReference>
<dbReference type="GO" id="GO:0005886">
    <property type="term" value="C:plasma membrane"/>
    <property type="evidence" value="ECO:0007669"/>
    <property type="project" value="UniProtKB-SubCell"/>
</dbReference>
<feature type="transmembrane region" description="Helical" evidence="13">
    <location>
        <begin position="70"/>
        <end position="90"/>
    </location>
</feature>
<evidence type="ECO:0000256" key="11">
    <source>
        <dbReference type="ARBA" id="ARBA00023201"/>
    </source>
</evidence>
<feature type="transmembrane region" description="Helical" evidence="13">
    <location>
        <begin position="433"/>
        <end position="451"/>
    </location>
</feature>
<feature type="transmembrane region" description="Helical" evidence="13">
    <location>
        <begin position="533"/>
        <end position="554"/>
    </location>
</feature>
<keyword evidence="7 13" id="KW-1133">Transmembrane helix</keyword>
<dbReference type="SMART" id="SM00471">
    <property type="entry name" value="HDc"/>
    <property type="match status" value="1"/>
</dbReference>
<dbReference type="Proteomes" id="UP000001227">
    <property type="component" value="Chromosome"/>
</dbReference>
<feature type="transmembrane region" description="Helical" evidence="13">
    <location>
        <begin position="379"/>
        <end position="401"/>
    </location>
</feature>
<comment type="catalytic activity">
    <reaction evidence="12">
        <text>L-proline(in) + Na(+)(in) = L-proline(out) + Na(+)(out)</text>
        <dbReference type="Rhea" id="RHEA:28967"/>
        <dbReference type="ChEBI" id="CHEBI:29101"/>
        <dbReference type="ChEBI" id="CHEBI:60039"/>
    </reaction>
</comment>
<dbReference type="GO" id="GO:0015293">
    <property type="term" value="F:symporter activity"/>
    <property type="evidence" value="ECO:0007669"/>
    <property type="project" value="UniProtKB-KW"/>
</dbReference>
<evidence type="ECO:0000256" key="7">
    <source>
        <dbReference type="ARBA" id="ARBA00022989"/>
    </source>
</evidence>
<keyword evidence="5 13" id="KW-0812">Transmembrane</keyword>
<dbReference type="Pfam" id="PF13328">
    <property type="entry name" value="HD_4"/>
    <property type="match status" value="1"/>
</dbReference>
<evidence type="ECO:0000256" key="10">
    <source>
        <dbReference type="ARBA" id="ARBA00023136"/>
    </source>
</evidence>
<dbReference type="Gene3D" id="1.10.3210.10">
    <property type="entry name" value="Hypothetical protein af1432"/>
    <property type="match status" value="1"/>
</dbReference>
<reference evidence="15 16" key="1">
    <citation type="journal article" date="2010" name="J. Bacteriol.">
        <title>The genome of the amoeba symbiont 'Candidatus Amoebophilus asiaticus' reveals common mechanisms for host cell interaction among amoeba-associated bacteria.</title>
        <authorList>
            <person name="Schmitz-Esser S."/>
            <person name="Tischler P."/>
            <person name="Arnold R."/>
            <person name="Montanaro J."/>
            <person name="Wagner M."/>
            <person name="Rattei T."/>
            <person name="Horn M."/>
        </authorList>
    </citation>
    <scope>NUCLEOTIDE SEQUENCE [LARGE SCALE GENOMIC DNA]</scope>
    <source>
        <strain evidence="15 16">5a2</strain>
    </source>
</reference>
<evidence type="ECO:0000256" key="3">
    <source>
        <dbReference type="ARBA" id="ARBA00022448"/>
    </source>
</evidence>
<dbReference type="OrthoDB" id="9814523at2"/>
<dbReference type="GO" id="GO:0006814">
    <property type="term" value="P:sodium ion transport"/>
    <property type="evidence" value="ECO:0007669"/>
    <property type="project" value="UniProtKB-KW"/>
</dbReference>
<feature type="transmembrane region" description="Helical" evidence="13">
    <location>
        <begin position="223"/>
        <end position="242"/>
    </location>
</feature>
<name>B3ESU0_AMOA5</name>
<gene>
    <name evidence="15" type="ordered locus">Aasi_0927</name>
</gene>
<dbReference type="PROSITE" id="PS50283">
    <property type="entry name" value="NA_SOLUT_SYMP_3"/>
    <property type="match status" value="1"/>
</dbReference>
<keyword evidence="16" id="KW-1185">Reference proteome</keyword>
<evidence type="ECO:0000313" key="16">
    <source>
        <dbReference type="Proteomes" id="UP000001227"/>
    </source>
</evidence>
<keyword evidence="11" id="KW-0739">Sodium transport</keyword>
<evidence type="ECO:0000256" key="1">
    <source>
        <dbReference type="ARBA" id="ARBA00004651"/>
    </source>
</evidence>
<evidence type="ECO:0000256" key="2">
    <source>
        <dbReference type="ARBA" id="ARBA00006434"/>
    </source>
</evidence>
<keyword evidence="10 13" id="KW-0472">Membrane</keyword>
<evidence type="ECO:0000256" key="6">
    <source>
        <dbReference type="ARBA" id="ARBA00022847"/>
    </source>
</evidence>
<feature type="transmembrane region" description="Helical" evidence="13">
    <location>
        <begin position="644"/>
        <end position="665"/>
    </location>
</feature>
<organism evidence="15 16">
    <name type="scientific">Amoebophilus asiaticus (strain 5a2)</name>
    <dbReference type="NCBI Taxonomy" id="452471"/>
    <lineage>
        <taxon>Bacteria</taxon>
        <taxon>Pseudomonadati</taxon>
        <taxon>Bacteroidota</taxon>
        <taxon>Cytophagia</taxon>
        <taxon>Cytophagales</taxon>
        <taxon>Amoebophilaceae</taxon>
        <taxon>Candidatus Amoebophilus</taxon>
    </lineage>
</organism>
<feature type="transmembrane region" description="Helical" evidence="13">
    <location>
        <begin position="502"/>
        <end position="521"/>
    </location>
</feature>
<feature type="transmembrane region" description="Helical" evidence="13">
    <location>
        <begin position="153"/>
        <end position="171"/>
    </location>
</feature>
<dbReference type="InterPro" id="IPR038377">
    <property type="entry name" value="Na/Glc_symporter_sf"/>
</dbReference>
<feature type="transmembrane region" description="Helical" evidence="13">
    <location>
        <begin position="41"/>
        <end position="58"/>
    </location>
</feature>
<dbReference type="STRING" id="452471.Aasi_0927"/>
<feature type="transmembrane region" description="Helical" evidence="13">
    <location>
        <begin position="110"/>
        <end position="133"/>
    </location>
</feature>
<dbReference type="RefSeq" id="WP_012473059.1">
    <property type="nucleotide sequence ID" value="NC_010830.1"/>
</dbReference>
<comment type="subcellular location">
    <subcellularLocation>
        <location evidence="1">Cell membrane</location>
        <topology evidence="1">Multi-pass membrane protein</topology>
    </subcellularLocation>
</comment>
<dbReference type="CDD" id="cd00077">
    <property type="entry name" value="HDc"/>
    <property type="match status" value="1"/>
</dbReference>
<dbReference type="CDD" id="cd10322">
    <property type="entry name" value="SLC5sbd"/>
    <property type="match status" value="1"/>
</dbReference>